<dbReference type="RefSeq" id="XP_031565763.1">
    <property type="nucleotide sequence ID" value="XM_031709903.1"/>
</dbReference>
<organism evidence="6 8">
    <name type="scientific">Actinia tenebrosa</name>
    <name type="common">Australian red waratah sea anemone</name>
    <dbReference type="NCBI Taxonomy" id="6105"/>
    <lineage>
        <taxon>Eukaryota</taxon>
        <taxon>Metazoa</taxon>
        <taxon>Cnidaria</taxon>
        <taxon>Anthozoa</taxon>
        <taxon>Hexacorallia</taxon>
        <taxon>Actiniaria</taxon>
        <taxon>Actiniidae</taxon>
        <taxon>Actinia</taxon>
    </lineage>
</organism>
<dbReference type="GO" id="GO:0051082">
    <property type="term" value="F:unfolded protein binding"/>
    <property type="evidence" value="ECO:0007669"/>
    <property type="project" value="TreeGrafter"/>
</dbReference>
<dbReference type="SUPFAM" id="SSF49785">
    <property type="entry name" value="Galactose-binding domain-like"/>
    <property type="match status" value="1"/>
</dbReference>
<dbReference type="GO" id="GO:0032981">
    <property type="term" value="P:mitochondrial respiratory chain complex I assembly"/>
    <property type="evidence" value="ECO:0007669"/>
    <property type="project" value="TreeGrafter"/>
</dbReference>
<dbReference type="GO" id="GO:0005739">
    <property type="term" value="C:mitochondrion"/>
    <property type="evidence" value="ECO:0007669"/>
    <property type="project" value="UniProtKB-SubCell"/>
</dbReference>
<protein>
    <submittedName>
        <fullName evidence="7 8">Complex I intermediate-associated protein 30, mitochondrial-like isoform X2</fullName>
    </submittedName>
</protein>
<evidence type="ECO:0000313" key="8">
    <source>
        <dbReference type="RefSeq" id="XP_031565764.1"/>
    </source>
</evidence>
<dbReference type="GO" id="GO:0006120">
    <property type="term" value="P:mitochondrial electron transport, NADH to ubiquinone"/>
    <property type="evidence" value="ECO:0007669"/>
    <property type="project" value="TreeGrafter"/>
</dbReference>
<keyword evidence="3" id="KW-0496">Mitochondrion</keyword>
<comment type="similarity">
    <text evidence="2">Belongs to the CIA30 family.</text>
</comment>
<dbReference type="PANTHER" id="PTHR13194">
    <property type="entry name" value="COMPLEX I INTERMEDIATE-ASSOCIATED PROTEIN 30"/>
    <property type="match status" value="1"/>
</dbReference>
<keyword evidence="6" id="KW-1185">Reference proteome</keyword>
<dbReference type="PANTHER" id="PTHR13194:SF18">
    <property type="entry name" value="COMPLEX I INTERMEDIATE-ASSOCIATED PROTEIN 30, MITOCHONDRIAL"/>
    <property type="match status" value="1"/>
</dbReference>
<dbReference type="Gene3D" id="2.60.120.430">
    <property type="entry name" value="Galactose-binding lectin"/>
    <property type="match status" value="1"/>
</dbReference>
<evidence type="ECO:0000313" key="7">
    <source>
        <dbReference type="RefSeq" id="XP_031565763.1"/>
    </source>
</evidence>
<evidence type="ECO:0000256" key="4">
    <source>
        <dbReference type="ARBA" id="ARBA00023186"/>
    </source>
</evidence>
<dbReference type="AlphaFoldDB" id="A0A6P8IGB0"/>
<evidence type="ECO:0000256" key="3">
    <source>
        <dbReference type="ARBA" id="ARBA00023128"/>
    </source>
</evidence>
<sequence length="227" mass="26072">MAGKLIKEIFSKPILKRAVKTVFPDPMDKYRLELMLWDFKKPETTEEWVTITDKQFGGLSKAEFVASKSGKALFRGNLSTKVPEGSEAKHSGICAIRSQPRVDWKGSVVPFDTSEFDGIQMKFKGDGRTYALNIQPDSVRSDDLHQSFLYTRGGPYWETARIPFSKFILTNSGYLQDHQMDFPKMRTFGITLADHNNGPFSLEIEYIKMVLLIYQPKHFQYQHDNTD</sequence>
<dbReference type="GeneID" id="116300930"/>
<evidence type="ECO:0000256" key="1">
    <source>
        <dbReference type="ARBA" id="ARBA00004173"/>
    </source>
</evidence>
<dbReference type="RefSeq" id="XP_031565764.1">
    <property type="nucleotide sequence ID" value="XM_031709904.1"/>
</dbReference>
<dbReference type="OrthoDB" id="409642at2759"/>
<name>A0A6P8IGB0_ACTTE</name>
<dbReference type="InterPro" id="IPR013857">
    <property type="entry name" value="NADH-UbQ_OxRdtase-assoc_prot30"/>
</dbReference>
<feature type="domain" description="NADH:ubiquinone oxidoreductase intermediate-associated protein 30" evidence="5">
    <location>
        <begin position="37"/>
        <end position="204"/>
    </location>
</feature>
<dbReference type="Pfam" id="PF08547">
    <property type="entry name" value="CIA30"/>
    <property type="match status" value="1"/>
</dbReference>
<evidence type="ECO:0000313" key="6">
    <source>
        <dbReference type="Proteomes" id="UP000515163"/>
    </source>
</evidence>
<proteinExistence type="inferred from homology"/>
<evidence type="ECO:0000259" key="5">
    <source>
        <dbReference type="Pfam" id="PF08547"/>
    </source>
</evidence>
<comment type="subcellular location">
    <subcellularLocation>
        <location evidence="1">Mitochondrion</location>
    </subcellularLocation>
</comment>
<accession>A0A6P8IGB0</accession>
<dbReference type="Proteomes" id="UP000515163">
    <property type="component" value="Unplaced"/>
</dbReference>
<reference evidence="7 8" key="1">
    <citation type="submission" date="2025-04" db="UniProtKB">
        <authorList>
            <consortium name="RefSeq"/>
        </authorList>
    </citation>
    <scope>IDENTIFICATION</scope>
    <source>
        <tissue evidence="7 8">Tentacle</tissue>
    </source>
</reference>
<evidence type="ECO:0000256" key="2">
    <source>
        <dbReference type="ARBA" id="ARBA00007884"/>
    </source>
</evidence>
<gene>
    <name evidence="7 8" type="primary">LOC116300930</name>
</gene>
<dbReference type="InterPro" id="IPR039131">
    <property type="entry name" value="NDUFAF1"/>
</dbReference>
<dbReference type="InterPro" id="IPR008979">
    <property type="entry name" value="Galactose-bd-like_sf"/>
</dbReference>
<keyword evidence="4" id="KW-0143">Chaperone</keyword>